<dbReference type="GeneID" id="78296382"/>
<reference evidence="2 3" key="1">
    <citation type="submission" date="2018-04" db="EMBL/GenBank/DDBJ databases">
        <title>Genomic Encyclopedia of Type Strains, Phase IV (KMG-IV): sequencing the most valuable type-strain genomes for metagenomic binning, comparative biology and taxonomic classification.</title>
        <authorList>
            <person name="Goeker M."/>
        </authorList>
    </citation>
    <scope>NUCLEOTIDE SEQUENCE [LARGE SCALE GENOMIC DNA]</scope>
    <source>
        <strain evidence="2 3">DSM 14823</strain>
    </source>
</reference>
<protein>
    <submittedName>
        <fullName evidence="2">Uncharacterized protein DUF2029</fullName>
    </submittedName>
</protein>
<feature type="transmembrane region" description="Helical" evidence="1">
    <location>
        <begin position="6"/>
        <end position="31"/>
    </location>
</feature>
<accession>A0A2U1APW9</accession>
<dbReference type="EMBL" id="QEKH01000026">
    <property type="protein sequence ID" value="PVY38473.1"/>
    <property type="molecule type" value="Genomic_DNA"/>
</dbReference>
<feature type="transmembrane region" description="Helical" evidence="1">
    <location>
        <begin position="305"/>
        <end position="325"/>
    </location>
</feature>
<organism evidence="2 3">
    <name type="scientific">Victivallis vadensis</name>
    <dbReference type="NCBI Taxonomy" id="172901"/>
    <lineage>
        <taxon>Bacteria</taxon>
        <taxon>Pseudomonadati</taxon>
        <taxon>Lentisphaerota</taxon>
        <taxon>Lentisphaeria</taxon>
        <taxon>Victivallales</taxon>
        <taxon>Victivallaceae</taxon>
        <taxon>Victivallis</taxon>
    </lineage>
</organism>
<feature type="transmembrane region" description="Helical" evidence="1">
    <location>
        <begin position="503"/>
        <end position="524"/>
    </location>
</feature>
<feature type="transmembrane region" description="Helical" evidence="1">
    <location>
        <begin position="237"/>
        <end position="254"/>
    </location>
</feature>
<feature type="transmembrane region" description="Helical" evidence="1">
    <location>
        <begin position="479"/>
        <end position="496"/>
    </location>
</feature>
<keyword evidence="3" id="KW-1185">Reference proteome</keyword>
<evidence type="ECO:0000256" key="1">
    <source>
        <dbReference type="SAM" id="Phobius"/>
    </source>
</evidence>
<feature type="transmembrane region" description="Helical" evidence="1">
    <location>
        <begin position="43"/>
        <end position="62"/>
    </location>
</feature>
<name>A0A2U1APW9_9BACT</name>
<feature type="transmembrane region" description="Helical" evidence="1">
    <location>
        <begin position="373"/>
        <end position="395"/>
    </location>
</feature>
<dbReference type="OrthoDB" id="5173339at2"/>
<feature type="transmembrane region" description="Helical" evidence="1">
    <location>
        <begin position="259"/>
        <end position="275"/>
    </location>
</feature>
<dbReference type="Proteomes" id="UP000245959">
    <property type="component" value="Unassembled WGS sequence"/>
</dbReference>
<dbReference type="AlphaFoldDB" id="A0A2U1APW9"/>
<gene>
    <name evidence="2" type="ORF">C8D82_12670</name>
</gene>
<feature type="transmembrane region" description="Helical" evidence="1">
    <location>
        <begin position="213"/>
        <end position="231"/>
    </location>
</feature>
<evidence type="ECO:0000313" key="2">
    <source>
        <dbReference type="EMBL" id="PVY38473.1"/>
    </source>
</evidence>
<comment type="caution">
    <text evidence="2">The sequence shown here is derived from an EMBL/GenBank/DDBJ whole genome shotgun (WGS) entry which is preliminary data.</text>
</comment>
<dbReference type="RefSeq" id="WP_116885088.1">
    <property type="nucleotide sequence ID" value="NZ_CABMMC010000053.1"/>
</dbReference>
<keyword evidence="1" id="KW-0472">Membrane</keyword>
<sequence length="669" mass="73074">MEEITIAGAGSISVLIYLLCQLPAIAGALLLARYFRCRNRFEYLAAAGLLFTAVMIAIPGVLGMAGLLTPSGVMFASWGFGAAAFLAKPKRPAAGLPFQPFTPAELLLTAVAWGFLVCQWRAFSLVPTVGTDSQLYHIFYPATWLRTGSIERMTQHGMMTATYPFYGELIYAWQMAPLLHDFFARSFQFYFLGLAWITLAAGALAAGFRRIEALAAGLLLVFAGVVFRNASVSNTDLMTGAMLLGGVMWFVIAARRNSCGAFLLAGLSFGIAAGMKYLGLMLAPPAFLLGALVIWFGRPQCRRNLWSAFAAAAVAGSPCFIVNWITYGNPVFPARIGIGSWNLFEHFMTVQAPAIGWRWAAWGFFVNEQENNVSFGTALLVVSAVAAGGIAAGCLRRCFRRTAAGAVAAGFVLLLLLQLAIYPTMTQPRQIVPLVMLAMFPAAVLFRAARGRAWIVAVAALVLAGAESFRQYAYGSKGVELLVHIAVCFVIFGVPARIAKPKYLWGAAVLFAVVLVPDAGLRLVRSDAVASQLRIALLSPEDETARLEIRRRTGGEPCVIAYIGVNYYLFSGDEFENRVIAVPVSESGRELLSDYRTFEEMRTPGSFEAWLARLRREGVRFVICDLRLPPAPGAEQEAEWARSHPEWFTPVIYRNGFYCFELKTEADHE</sequence>
<feature type="transmembrane region" description="Helical" evidence="1">
    <location>
        <begin position="187"/>
        <end position="206"/>
    </location>
</feature>
<keyword evidence="1" id="KW-0812">Transmembrane</keyword>
<proteinExistence type="predicted"/>
<feature type="transmembrane region" description="Helical" evidence="1">
    <location>
        <begin position="428"/>
        <end position="446"/>
    </location>
</feature>
<feature type="transmembrane region" description="Helical" evidence="1">
    <location>
        <begin position="402"/>
        <end position="422"/>
    </location>
</feature>
<evidence type="ECO:0000313" key="3">
    <source>
        <dbReference type="Proteomes" id="UP000245959"/>
    </source>
</evidence>
<feature type="transmembrane region" description="Helical" evidence="1">
    <location>
        <begin position="281"/>
        <end position="298"/>
    </location>
</feature>
<keyword evidence="1" id="KW-1133">Transmembrane helix</keyword>